<sequence>MTAEVPFLDEFFGESSETLDSFGSLSSSINWWGALKLQGDGVGSFAEAFEEEVTAELGSEFETMKMVLILITLSVLGFLVGAVVMGVLRKVKIAAVLGLVAGVIQFLAVLLGAASRFSAVADPEFADIAENSFGAGFWLWLILSLVAVVFSIYVLIANKKPKNAFVPQPAQPQHPGWPNIY</sequence>
<keyword evidence="1" id="KW-0812">Transmembrane</keyword>
<organism evidence="2 3">
    <name type="scientific">Corynebacterium tuscaniense</name>
    <dbReference type="NCBI Taxonomy" id="302449"/>
    <lineage>
        <taxon>Bacteria</taxon>
        <taxon>Bacillati</taxon>
        <taxon>Actinomycetota</taxon>
        <taxon>Actinomycetes</taxon>
        <taxon>Mycobacteriales</taxon>
        <taxon>Corynebacteriaceae</taxon>
        <taxon>Corynebacterium</taxon>
    </lineage>
</organism>
<keyword evidence="1" id="KW-0472">Membrane</keyword>
<dbReference type="Proteomes" id="UP000235836">
    <property type="component" value="Unassembled WGS sequence"/>
</dbReference>
<dbReference type="EMBL" id="PNHG01000006">
    <property type="protein sequence ID" value="PMC64533.1"/>
    <property type="molecule type" value="Genomic_DNA"/>
</dbReference>
<keyword evidence="1" id="KW-1133">Transmembrane helix</keyword>
<evidence type="ECO:0000313" key="2">
    <source>
        <dbReference type="EMBL" id="PMC64533.1"/>
    </source>
</evidence>
<evidence type="ECO:0000313" key="3">
    <source>
        <dbReference type="Proteomes" id="UP000235836"/>
    </source>
</evidence>
<name>A0A2N6T5D0_9CORY</name>
<evidence type="ECO:0000256" key="1">
    <source>
        <dbReference type="SAM" id="Phobius"/>
    </source>
</evidence>
<proteinExistence type="predicted"/>
<comment type="caution">
    <text evidence="2">The sequence shown here is derived from an EMBL/GenBank/DDBJ whole genome shotgun (WGS) entry which is preliminary data.</text>
</comment>
<feature type="transmembrane region" description="Helical" evidence="1">
    <location>
        <begin position="95"/>
        <end position="117"/>
    </location>
</feature>
<reference evidence="2 3" key="1">
    <citation type="submission" date="2017-09" db="EMBL/GenBank/DDBJ databases">
        <title>Bacterial strain isolated from the female urinary microbiota.</title>
        <authorList>
            <person name="Thomas-White K."/>
            <person name="Kumar N."/>
            <person name="Forster S."/>
            <person name="Putonti C."/>
            <person name="Lawley T."/>
            <person name="Wolfe A.J."/>
        </authorList>
    </citation>
    <scope>NUCLEOTIDE SEQUENCE [LARGE SCALE GENOMIC DNA]</scope>
    <source>
        <strain evidence="2 3">UMB0792</strain>
    </source>
</reference>
<keyword evidence="3" id="KW-1185">Reference proteome</keyword>
<feature type="transmembrane region" description="Helical" evidence="1">
    <location>
        <begin position="66"/>
        <end position="88"/>
    </location>
</feature>
<gene>
    <name evidence="2" type="ORF">CJ203_05930</name>
</gene>
<protein>
    <submittedName>
        <fullName evidence="2">Uncharacterized protein</fullName>
    </submittedName>
</protein>
<accession>A0A2N6T5D0</accession>
<dbReference type="AlphaFoldDB" id="A0A2N6T5D0"/>
<feature type="transmembrane region" description="Helical" evidence="1">
    <location>
        <begin position="137"/>
        <end position="156"/>
    </location>
</feature>